<dbReference type="Proteomes" id="UP000054248">
    <property type="component" value="Unassembled WGS sequence"/>
</dbReference>
<reference evidence="2" key="2">
    <citation type="submission" date="2015-01" db="EMBL/GenBank/DDBJ databases">
        <title>Evolutionary Origins and Diversification of the Mycorrhizal Mutualists.</title>
        <authorList>
            <consortium name="DOE Joint Genome Institute"/>
            <consortium name="Mycorrhizal Genomics Consortium"/>
            <person name="Kohler A."/>
            <person name="Kuo A."/>
            <person name="Nagy L.G."/>
            <person name="Floudas D."/>
            <person name="Copeland A."/>
            <person name="Barry K.W."/>
            <person name="Cichocki N."/>
            <person name="Veneault-Fourrey C."/>
            <person name="LaButti K."/>
            <person name="Lindquist E.A."/>
            <person name="Lipzen A."/>
            <person name="Lundell T."/>
            <person name="Morin E."/>
            <person name="Murat C."/>
            <person name="Riley R."/>
            <person name="Ohm R."/>
            <person name="Sun H."/>
            <person name="Tunlid A."/>
            <person name="Henrissat B."/>
            <person name="Grigoriev I.V."/>
            <person name="Hibbett D.S."/>
            <person name="Martin F."/>
        </authorList>
    </citation>
    <scope>NUCLEOTIDE SEQUENCE [LARGE SCALE GENOMIC DNA]</scope>
    <source>
        <strain evidence="2">MUT 4182</strain>
    </source>
</reference>
<dbReference type="AlphaFoldDB" id="A0A0C3L5S6"/>
<dbReference type="EMBL" id="KN822986">
    <property type="protein sequence ID" value="KIO29188.1"/>
    <property type="molecule type" value="Genomic_DNA"/>
</dbReference>
<sequence>MRVYMEQFESRIPQAYRNRLFSQLLSIQLRLMDFLQALAFDEQSFRRQLRSCTLSELEGVEKLLREQVADISRDLATAGREPPFLEKVNLESRMALVKKKQEMVQQEWTNRGYHDHWSYLQNVGLPLLSGFLGGILKPT</sequence>
<organism evidence="1 2">
    <name type="scientific">Tulasnella calospora MUT 4182</name>
    <dbReference type="NCBI Taxonomy" id="1051891"/>
    <lineage>
        <taxon>Eukaryota</taxon>
        <taxon>Fungi</taxon>
        <taxon>Dikarya</taxon>
        <taxon>Basidiomycota</taxon>
        <taxon>Agaricomycotina</taxon>
        <taxon>Agaricomycetes</taxon>
        <taxon>Cantharellales</taxon>
        <taxon>Tulasnellaceae</taxon>
        <taxon>Tulasnella</taxon>
    </lineage>
</organism>
<proteinExistence type="predicted"/>
<accession>A0A0C3L5S6</accession>
<name>A0A0C3L5S6_9AGAM</name>
<reference evidence="1 2" key="1">
    <citation type="submission" date="2014-04" db="EMBL/GenBank/DDBJ databases">
        <authorList>
            <consortium name="DOE Joint Genome Institute"/>
            <person name="Kuo A."/>
            <person name="Girlanda M."/>
            <person name="Perotto S."/>
            <person name="Kohler A."/>
            <person name="Nagy L.G."/>
            <person name="Floudas D."/>
            <person name="Copeland A."/>
            <person name="Barry K.W."/>
            <person name="Cichocki N."/>
            <person name="Veneault-Fourrey C."/>
            <person name="LaButti K."/>
            <person name="Lindquist E.A."/>
            <person name="Lipzen A."/>
            <person name="Lundell T."/>
            <person name="Morin E."/>
            <person name="Murat C."/>
            <person name="Sun H."/>
            <person name="Tunlid A."/>
            <person name="Henrissat B."/>
            <person name="Grigoriev I.V."/>
            <person name="Hibbett D.S."/>
            <person name="Martin F."/>
            <person name="Nordberg H.P."/>
            <person name="Cantor M.N."/>
            <person name="Hua S.X."/>
        </authorList>
    </citation>
    <scope>NUCLEOTIDE SEQUENCE [LARGE SCALE GENOMIC DNA]</scope>
    <source>
        <strain evidence="1 2">MUT 4182</strain>
    </source>
</reference>
<protein>
    <submittedName>
        <fullName evidence="1">Uncharacterized protein</fullName>
    </submittedName>
</protein>
<evidence type="ECO:0000313" key="2">
    <source>
        <dbReference type="Proteomes" id="UP000054248"/>
    </source>
</evidence>
<gene>
    <name evidence="1" type="ORF">M407DRAFT_173077</name>
</gene>
<keyword evidence="2" id="KW-1185">Reference proteome</keyword>
<dbReference type="HOGENOM" id="CLU_1846591_0_0_1"/>
<evidence type="ECO:0000313" key="1">
    <source>
        <dbReference type="EMBL" id="KIO29188.1"/>
    </source>
</evidence>